<name>A0A919GYE4_9ACTN</name>
<dbReference type="Pfam" id="PF14025">
    <property type="entry name" value="DUF4241"/>
    <property type="match status" value="1"/>
</dbReference>
<keyword evidence="2" id="KW-1185">Reference proteome</keyword>
<evidence type="ECO:0000313" key="2">
    <source>
        <dbReference type="Proteomes" id="UP000600026"/>
    </source>
</evidence>
<dbReference type="Proteomes" id="UP000600026">
    <property type="component" value="Unassembled WGS sequence"/>
</dbReference>
<organism evidence="1 2">
    <name type="scientific">Streptomyces xanthophaeus</name>
    <dbReference type="NCBI Taxonomy" id="67385"/>
    <lineage>
        <taxon>Bacteria</taxon>
        <taxon>Bacillati</taxon>
        <taxon>Actinomycetota</taxon>
        <taxon>Actinomycetes</taxon>
        <taxon>Kitasatosporales</taxon>
        <taxon>Streptomycetaceae</taxon>
        <taxon>Streptomyces</taxon>
    </lineage>
</organism>
<reference evidence="1" key="1">
    <citation type="submission" date="2020-09" db="EMBL/GenBank/DDBJ databases">
        <title>Whole genome shotgun sequence of Streptomyces xanthophaeus NBRC 12829.</title>
        <authorList>
            <person name="Komaki H."/>
            <person name="Tamura T."/>
        </authorList>
    </citation>
    <scope>NUCLEOTIDE SEQUENCE</scope>
    <source>
        <strain evidence="1">NBRC 12829</strain>
    </source>
</reference>
<accession>A0A919GYE4</accession>
<protein>
    <recommendedName>
        <fullName evidence="3">DUF4241 domain-containing protein</fullName>
    </recommendedName>
</protein>
<evidence type="ECO:0008006" key="3">
    <source>
        <dbReference type="Google" id="ProtNLM"/>
    </source>
</evidence>
<comment type="caution">
    <text evidence="1">The sequence shown here is derived from an EMBL/GenBank/DDBJ whole genome shotgun (WGS) entry which is preliminary data.</text>
</comment>
<sequence>MTPPDYSWHFTRGAAFAYEDGMTGTLAPVVIGDVTLPTGRIVACDPFVYLGTGDMEPFSVTVDPGRYRAEAAVATLVRPGDPQDARPHTRVAAARLVIRDAPATSWEMAVDEGQDPAVLDEDEFYGYGVDAGTGCFYDACADGSFPGTEDEQGPVWAAMESAEDGPGVFLAEAEDGHTLAGFSSGWGDGCYPTWVGRDAEGRVTCFVTDFLVVPTAQVPPA</sequence>
<dbReference type="InterPro" id="IPR025335">
    <property type="entry name" value="DUF4241"/>
</dbReference>
<evidence type="ECO:0000313" key="1">
    <source>
        <dbReference type="EMBL" id="GHI87192.1"/>
    </source>
</evidence>
<dbReference type="EMBL" id="BNEE01000006">
    <property type="protein sequence ID" value="GHI87192.1"/>
    <property type="molecule type" value="Genomic_DNA"/>
</dbReference>
<proteinExistence type="predicted"/>
<gene>
    <name evidence="1" type="ORF">Sxan_45560</name>
</gene>
<dbReference type="AlphaFoldDB" id="A0A919GYE4"/>